<reference evidence="2 3" key="1">
    <citation type="submission" date="2020-08" db="EMBL/GenBank/DDBJ databases">
        <title>Genome sequence of Pedobacter roseus KACC 11594T.</title>
        <authorList>
            <person name="Hyun D.-W."/>
            <person name="Bae J.-W."/>
        </authorList>
    </citation>
    <scope>NUCLEOTIDE SEQUENCE [LARGE SCALE GENOMIC DNA]</scope>
    <source>
        <strain evidence="2 3">KACC 11594</strain>
    </source>
</reference>
<sequence length="84" mass="9603">MNRINMKKELLSENVKIFMDYAIDTIKAMDGAPEHSEQEKTDMIARIAQLKEYLNDMEQSYLENTPADHSSPVDPEYIAEAGHS</sequence>
<gene>
    <name evidence="2" type="ORF">H9L23_10030</name>
</gene>
<dbReference type="Proteomes" id="UP000515806">
    <property type="component" value="Chromosome"/>
</dbReference>
<protein>
    <submittedName>
        <fullName evidence="2">Uncharacterized protein</fullName>
    </submittedName>
</protein>
<dbReference type="EMBL" id="CP060723">
    <property type="protein sequence ID" value="QNN44384.1"/>
    <property type="molecule type" value="Genomic_DNA"/>
</dbReference>
<evidence type="ECO:0000256" key="1">
    <source>
        <dbReference type="SAM" id="MobiDB-lite"/>
    </source>
</evidence>
<evidence type="ECO:0000313" key="2">
    <source>
        <dbReference type="EMBL" id="QNN44384.1"/>
    </source>
</evidence>
<accession>A0A7G9QM09</accession>
<dbReference type="AlphaFoldDB" id="A0A7G9QM09"/>
<name>A0A7G9QM09_9SPHI</name>
<keyword evidence="3" id="KW-1185">Reference proteome</keyword>
<organism evidence="2 3">
    <name type="scientific">Pedobacter roseus</name>
    <dbReference type="NCBI Taxonomy" id="336820"/>
    <lineage>
        <taxon>Bacteria</taxon>
        <taxon>Pseudomonadati</taxon>
        <taxon>Bacteroidota</taxon>
        <taxon>Sphingobacteriia</taxon>
        <taxon>Sphingobacteriales</taxon>
        <taxon>Sphingobacteriaceae</taxon>
        <taxon>Pedobacter</taxon>
    </lineage>
</organism>
<proteinExistence type="predicted"/>
<dbReference type="KEGG" id="proe:H9L23_10030"/>
<feature type="region of interest" description="Disordered" evidence="1">
    <location>
        <begin position="63"/>
        <end position="84"/>
    </location>
</feature>
<dbReference type="RefSeq" id="WP_187594828.1">
    <property type="nucleotide sequence ID" value="NZ_CP060723.1"/>
</dbReference>
<evidence type="ECO:0000313" key="3">
    <source>
        <dbReference type="Proteomes" id="UP000515806"/>
    </source>
</evidence>